<evidence type="ECO:0000256" key="3">
    <source>
        <dbReference type="ARBA" id="ARBA00004613"/>
    </source>
</evidence>
<dbReference type="Pfam" id="PF22666">
    <property type="entry name" value="Glyco_hydro_2_N2"/>
    <property type="match status" value="1"/>
</dbReference>
<evidence type="ECO:0000256" key="8">
    <source>
        <dbReference type="ARBA" id="ARBA00015707"/>
    </source>
</evidence>
<dbReference type="AlphaFoldDB" id="A0A5Q2TID7"/>
<dbReference type="InterPro" id="IPR050887">
    <property type="entry name" value="Beta-mannosidase_GH2"/>
</dbReference>
<evidence type="ECO:0000259" key="23">
    <source>
        <dbReference type="Pfam" id="PF22666"/>
    </source>
</evidence>
<dbReference type="InterPro" id="IPR006103">
    <property type="entry name" value="Glyco_hydro_2_cat"/>
</dbReference>
<comment type="subcellular location">
    <subcellularLocation>
        <location evidence="3">Secreted</location>
    </subcellularLocation>
</comment>
<sequence length="817" mass="95754">MLKVNFNNNWTMKDVQTEKEFDVKLPASVMNALLDASEIEDPFYRDNEDQALEIAKKDYLFYKNFEVDQSLLAYEEIMITFHGIDTIAEISLNDHKLATTENMHRIYEWDVKPYLIEGENVISVMLFSPLKYIEEKQTNDRLEGVHHAVDGYQHIRKAHSMYGWDWGPKIPDLGLWRDVELKAWNDNRLEDIQIQQIHDSNQVQVMVNVTVEKEADKSETTVLLKSPDGKTIIQDVVHRQQTEPFLFEIENPQLWWPAGYGEQSLYTVEVSLKKDGKQIDSLTKSIGLRTIEVKHEPDEWGKSFEFIINGYPIFMKGANYIPEDNLLPRTSNERTERLIQDSVAANFNMIRVWGGGHYPEDYFYDLCDRYGIIVWQDFMYACSVYRLTDQFEQNVRQEAIDQIKRIRHHASLGIWCGNNEVEEAMEHWGWPKKADWRRDYIKLFEIILPEIVAEYDPETFYWSSSPSSGGGFDAPRDPNIGDVHYWEVWHGQKPFTDYRNYYFRFCSEFGFQSFPSMKTIESFTKPEDRNIFSRVMEKHQKNDDANGMILYYLSENFLYPKNFDALLYTSQLLQAEAIKYGVEHWRRNLGRCMGSLYWQLNDCWPVASWSSVDYYGRWKALHYYAKKFYDPILLSIEEGDRDASIYVTNDHLETITGQIEWKLRDNQSNIIHEGGLDIDVEALSAKACQYLDFTDVINDETKYQTYLEATLYIDGQAYSSTTVIFAKPKHFEFLNPQLDVTVKESDEQFMISVSATSYTKYVEIQLKQDVVLSDNFFDLSANEPKIVTIDKKSLTQSLTKADIEKTLNVRSVYHITH</sequence>
<dbReference type="Pfam" id="PF17753">
    <property type="entry name" value="Ig_mannosidase"/>
    <property type="match status" value="1"/>
</dbReference>
<evidence type="ECO:0000256" key="6">
    <source>
        <dbReference type="ARBA" id="ARBA00011738"/>
    </source>
</evidence>
<evidence type="ECO:0000256" key="17">
    <source>
        <dbReference type="ARBA" id="ARBA00041069"/>
    </source>
</evidence>
<dbReference type="Pfam" id="PF17786">
    <property type="entry name" value="Mannosidase_ig"/>
    <property type="match status" value="1"/>
</dbReference>
<dbReference type="Pfam" id="PF02836">
    <property type="entry name" value="Glyco_hydro_2_C"/>
    <property type="match status" value="1"/>
</dbReference>
<dbReference type="InterPro" id="IPR054593">
    <property type="entry name" value="Beta-mannosidase-like_N2"/>
</dbReference>
<dbReference type="InterPro" id="IPR036156">
    <property type="entry name" value="Beta-gal/glucu_dom_sf"/>
</dbReference>
<dbReference type="GO" id="GO:0005975">
    <property type="term" value="P:carbohydrate metabolic process"/>
    <property type="evidence" value="ECO:0007669"/>
    <property type="project" value="InterPro"/>
</dbReference>
<evidence type="ECO:0000259" key="22">
    <source>
        <dbReference type="Pfam" id="PF17786"/>
    </source>
</evidence>
<dbReference type="FunFam" id="3.20.20.80:FF:000050">
    <property type="entry name" value="Beta-mannosidase B"/>
    <property type="match status" value="1"/>
</dbReference>
<dbReference type="InterPro" id="IPR006102">
    <property type="entry name" value="Ig-like_GH2"/>
</dbReference>
<comment type="catalytic activity">
    <reaction evidence="1">
        <text>Hydrolysis of terminal, non-reducing beta-D-mannose residues in beta-D-mannosides.</text>
        <dbReference type="EC" id="3.2.1.25"/>
    </reaction>
</comment>
<evidence type="ECO:0000256" key="9">
    <source>
        <dbReference type="ARBA" id="ARBA00022525"/>
    </source>
</evidence>
<gene>
    <name evidence="24" type="ORF">GI584_07570</name>
</gene>
<evidence type="ECO:0000256" key="18">
    <source>
        <dbReference type="ARBA" id="ARBA00041614"/>
    </source>
</evidence>
<feature type="domain" description="Beta-mannosidase Ig-fold" evidence="21">
    <location>
        <begin position="735"/>
        <end position="814"/>
    </location>
</feature>
<keyword evidence="11 24" id="KW-0378">Hydrolase</keyword>
<comment type="subunit">
    <text evidence="5">Monomer.</text>
</comment>
<protein>
    <recommendedName>
        <fullName evidence="8">Beta-mannosidase</fullName>
        <ecNumber evidence="7">3.2.1.25</ecNumber>
    </recommendedName>
    <alternativeName>
        <fullName evidence="17">Beta-mannosidase B</fullName>
    </alternativeName>
    <alternativeName>
        <fullName evidence="15">Lysosomal beta A mannosidase</fullName>
    </alternativeName>
    <alternativeName>
        <fullName evidence="18">Mannanase B</fullName>
    </alternativeName>
</protein>
<evidence type="ECO:0000256" key="13">
    <source>
        <dbReference type="ARBA" id="ARBA00023180"/>
    </source>
</evidence>
<dbReference type="PANTHER" id="PTHR43730:SF1">
    <property type="entry name" value="BETA-MANNOSIDASE"/>
    <property type="match status" value="1"/>
</dbReference>
<evidence type="ECO:0000256" key="1">
    <source>
        <dbReference type="ARBA" id="ARBA00000829"/>
    </source>
</evidence>
<evidence type="ECO:0000256" key="4">
    <source>
        <dbReference type="ARBA" id="ARBA00004740"/>
    </source>
</evidence>
<evidence type="ECO:0000256" key="5">
    <source>
        <dbReference type="ARBA" id="ARBA00011245"/>
    </source>
</evidence>
<evidence type="ECO:0000256" key="11">
    <source>
        <dbReference type="ARBA" id="ARBA00022801"/>
    </source>
</evidence>
<dbReference type="SUPFAM" id="SSF51445">
    <property type="entry name" value="(Trans)glycosidases"/>
    <property type="match status" value="1"/>
</dbReference>
<dbReference type="SUPFAM" id="SSF49785">
    <property type="entry name" value="Galactose-binding domain-like"/>
    <property type="match status" value="1"/>
</dbReference>
<proteinExistence type="inferred from homology"/>
<dbReference type="PANTHER" id="PTHR43730">
    <property type="entry name" value="BETA-MANNOSIDASE"/>
    <property type="match status" value="1"/>
</dbReference>
<evidence type="ECO:0000313" key="24">
    <source>
        <dbReference type="EMBL" id="QGH33887.1"/>
    </source>
</evidence>
<evidence type="ECO:0000259" key="21">
    <source>
        <dbReference type="Pfam" id="PF17753"/>
    </source>
</evidence>
<evidence type="ECO:0000256" key="15">
    <source>
        <dbReference type="ARBA" id="ARBA00032581"/>
    </source>
</evidence>
<keyword evidence="25" id="KW-1185">Reference proteome</keyword>
<name>A0A5Q2TID7_9BACI</name>
<keyword evidence="9" id="KW-0964">Secreted</keyword>
<dbReference type="InterPro" id="IPR041625">
    <property type="entry name" value="Beta-mannosidase_Ig"/>
</dbReference>
<dbReference type="KEGG" id="grc:GI584_07570"/>
<keyword evidence="12" id="KW-1015">Disulfide bond</keyword>
<keyword evidence="13" id="KW-0325">Glycoprotein</keyword>
<dbReference type="Proteomes" id="UP000339690">
    <property type="component" value="Chromosome"/>
</dbReference>
<dbReference type="GO" id="GO:0005576">
    <property type="term" value="C:extracellular region"/>
    <property type="evidence" value="ECO:0007669"/>
    <property type="project" value="UniProtKB-SubCell"/>
</dbReference>
<organism evidence="24 25">
    <name type="scientific">Gracilibacillus salitolerans</name>
    <dbReference type="NCBI Taxonomy" id="2663022"/>
    <lineage>
        <taxon>Bacteria</taxon>
        <taxon>Bacillati</taxon>
        <taxon>Bacillota</taxon>
        <taxon>Bacilli</taxon>
        <taxon>Bacillales</taxon>
        <taxon>Bacillaceae</taxon>
        <taxon>Gracilibacillus</taxon>
    </lineage>
</organism>
<comment type="pathway">
    <text evidence="4">Glycan metabolism; N-glycan degradation.</text>
</comment>
<evidence type="ECO:0000313" key="25">
    <source>
        <dbReference type="Proteomes" id="UP000339690"/>
    </source>
</evidence>
<feature type="domain" description="Beta-mannosidase-like galactose-binding" evidence="23">
    <location>
        <begin position="10"/>
        <end position="177"/>
    </location>
</feature>
<dbReference type="RefSeq" id="WP_153790832.1">
    <property type="nucleotide sequence ID" value="NZ_CP045915.1"/>
</dbReference>
<comment type="similarity">
    <text evidence="16">Belongs to the glycosyl hydrolase 2 family. Beta-mannosidase B subfamily.</text>
</comment>
<dbReference type="GO" id="GO:0006516">
    <property type="term" value="P:glycoprotein catabolic process"/>
    <property type="evidence" value="ECO:0007669"/>
    <property type="project" value="TreeGrafter"/>
</dbReference>
<reference evidence="24 25" key="1">
    <citation type="submission" date="2019-11" db="EMBL/GenBank/DDBJ databases">
        <title>Gracilibacillus salitolerans sp. nov., a moderate halophile isolated from a saline soil in northwest China.</title>
        <authorList>
            <person name="Gan L."/>
        </authorList>
    </citation>
    <scope>NUCLEOTIDE SEQUENCE [LARGE SCALE GENOMIC DNA]</scope>
    <source>
        <strain evidence="24 25">SCU50</strain>
    </source>
</reference>
<dbReference type="InterPro" id="IPR008979">
    <property type="entry name" value="Galactose-bd-like_sf"/>
</dbReference>
<evidence type="ECO:0000256" key="10">
    <source>
        <dbReference type="ARBA" id="ARBA00022729"/>
    </source>
</evidence>
<dbReference type="Gene3D" id="3.20.20.80">
    <property type="entry name" value="Glycosidases"/>
    <property type="match status" value="1"/>
</dbReference>
<dbReference type="Gene3D" id="2.60.40.10">
    <property type="entry name" value="Immunoglobulins"/>
    <property type="match status" value="3"/>
</dbReference>
<dbReference type="InterPro" id="IPR017853">
    <property type="entry name" value="GH"/>
</dbReference>
<dbReference type="InterPro" id="IPR013783">
    <property type="entry name" value="Ig-like_fold"/>
</dbReference>
<keyword evidence="14" id="KW-0326">Glycosidase</keyword>
<feature type="domain" description="Glycoside hydrolase family 2 immunoglobulin-like beta-sandwich" evidence="19">
    <location>
        <begin position="188"/>
        <end position="289"/>
    </location>
</feature>
<dbReference type="Pfam" id="PF00703">
    <property type="entry name" value="Glyco_hydro_2"/>
    <property type="match status" value="1"/>
</dbReference>
<comment type="function">
    <text evidence="2">Exoglycosidase that cleaves the single beta-linked mannose residue from the non-reducing end of all N-linked glycoprotein oligosaccharides.</text>
</comment>
<dbReference type="InterPro" id="IPR041447">
    <property type="entry name" value="Mannosidase_ig"/>
</dbReference>
<evidence type="ECO:0000256" key="16">
    <source>
        <dbReference type="ARBA" id="ARBA00038429"/>
    </source>
</evidence>
<evidence type="ECO:0000256" key="7">
    <source>
        <dbReference type="ARBA" id="ARBA00012754"/>
    </source>
</evidence>
<evidence type="ECO:0000256" key="12">
    <source>
        <dbReference type="ARBA" id="ARBA00023157"/>
    </source>
</evidence>
<accession>A0A5Q2TID7</accession>
<keyword evidence="10" id="KW-0732">Signal</keyword>
<feature type="domain" description="Glycoside hydrolase family 2 catalytic" evidence="20">
    <location>
        <begin position="305"/>
        <end position="423"/>
    </location>
</feature>
<dbReference type="SUPFAM" id="SSF49303">
    <property type="entry name" value="beta-Galactosidase/glucuronidase domain"/>
    <property type="match status" value="3"/>
</dbReference>
<evidence type="ECO:0000256" key="2">
    <source>
        <dbReference type="ARBA" id="ARBA00003150"/>
    </source>
</evidence>
<dbReference type="Gene3D" id="2.60.120.260">
    <property type="entry name" value="Galactose-binding domain-like"/>
    <property type="match status" value="1"/>
</dbReference>
<dbReference type="GO" id="GO:0004567">
    <property type="term" value="F:beta-mannosidase activity"/>
    <property type="evidence" value="ECO:0007669"/>
    <property type="project" value="UniProtKB-EC"/>
</dbReference>
<evidence type="ECO:0000256" key="14">
    <source>
        <dbReference type="ARBA" id="ARBA00023295"/>
    </source>
</evidence>
<evidence type="ECO:0000259" key="19">
    <source>
        <dbReference type="Pfam" id="PF00703"/>
    </source>
</evidence>
<dbReference type="EC" id="3.2.1.25" evidence="7"/>
<feature type="domain" description="Mannosidase Ig/CBM-like" evidence="22">
    <location>
        <begin position="643"/>
        <end position="730"/>
    </location>
</feature>
<dbReference type="EMBL" id="CP045915">
    <property type="protein sequence ID" value="QGH33887.1"/>
    <property type="molecule type" value="Genomic_DNA"/>
</dbReference>
<comment type="subunit">
    <text evidence="6">Homodimer.</text>
</comment>
<evidence type="ECO:0000259" key="20">
    <source>
        <dbReference type="Pfam" id="PF02836"/>
    </source>
</evidence>